<feature type="transmembrane region" description="Helical" evidence="1">
    <location>
        <begin position="27"/>
        <end position="46"/>
    </location>
</feature>
<dbReference type="InterPro" id="IPR048147">
    <property type="entry name" value="CBO0543-like"/>
</dbReference>
<organism evidence="2 3">
    <name type="scientific">Sutcliffiella cohnii</name>
    <dbReference type="NCBI Taxonomy" id="33932"/>
    <lineage>
        <taxon>Bacteria</taxon>
        <taxon>Bacillati</taxon>
        <taxon>Bacillota</taxon>
        <taxon>Bacilli</taxon>
        <taxon>Bacillales</taxon>
        <taxon>Bacillaceae</taxon>
        <taxon>Sutcliffiella</taxon>
    </lineage>
</organism>
<proteinExistence type="predicted"/>
<feature type="transmembrane region" description="Helical" evidence="1">
    <location>
        <begin position="58"/>
        <end position="84"/>
    </location>
</feature>
<gene>
    <name evidence="2" type="ORF">BC6307_07380</name>
</gene>
<keyword evidence="1" id="KW-0472">Membrane</keyword>
<feature type="transmembrane region" description="Helical" evidence="1">
    <location>
        <begin position="119"/>
        <end position="135"/>
    </location>
</feature>
<dbReference type="EMBL" id="CP018866">
    <property type="protein sequence ID" value="AST91111.1"/>
    <property type="molecule type" value="Genomic_DNA"/>
</dbReference>
<dbReference type="Proteomes" id="UP000215224">
    <property type="component" value="Chromosome"/>
</dbReference>
<protein>
    <submittedName>
        <fullName evidence="2">Uncharacterized protein</fullName>
    </submittedName>
</protein>
<dbReference type="RefSeq" id="WP_066411138.1">
    <property type="nucleotide sequence ID" value="NZ_CP018866.1"/>
</dbReference>
<keyword evidence="3" id="KW-1185">Reference proteome</keyword>
<reference evidence="2 3" key="1">
    <citation type="submission" date="2016-12" db="EMBL/GenBank/DDBJ databases">
        <title>The whole genome sequencing and assembly of Bacillus cohnii DSM 6307T strain.</title>
        <authorList>
            <person name="Lee Y.-J."/>
            <person name="Yi H."/>
            <person name="Bahn Y.-S."/>
            <person name="Kim J.F."/>
            <person name="Lee D.-W."/>
        </authorList>
    </citation>
    <scope>NUCLEOTIDE SEQUENCE [LARGE SCALE GENOMIC DNA]</scope>
    <source>
        <strain evidence="2 3">DSM 6307</strain>
    </source>
</reference>
<keyword evidence="1" id="KW-0812">Transmembrane</keyword>
<dbReference type="KEGG" id="bcoh:BC6307_07380"/>
<feature type="transmembrane region" description="Helical" evidence="1">
    <location>
        <begin position="90"/>
        <end position="107"/>
    </location>
</feature>
<accession>A0A223KNR0</accession>
<evidence type="ECO:0000313" key="3">
    <source>
        <dbReference type="Proteomes" id="UP000215224"/>
    </source>
</evidence>
<keyword evidence="1" id="KW-1133">Transmembrane helix</keyword>
<dbReference type="STRING" id="1314751.GCA_001591425_00296"/>
<dbReference type="AlphaFoldDB" id="A0A223KNR0"/>
<dbReference type="NCBIfam" id="NF041644">
    <property type="entry name" value="CBO0543_fam"/>
    <property type="match status" value="1"/>
</dbReference>
<sequence>MFHVVLTFGMLISLALSKKLNKWQEAFVPTLFFALFNLYYHFLCYSKDRWLWIIQKPIVNYFITETVYCFIIFPCWAILFIGFFPQRKPFIYLLKWSIVSVVIEYIATKMGYFNYSNGWNIAWTFFFYITTYPILRLSQVRPLQAVIFSFFLIVFYLWVFDYFPILFQGDNLTK</sequence>
<evidence type="ECO:0000313" key="2">
    <source>
        <dbReference type="EMBL" id="AST91111.1"/>
    </source>
</evidence>
<name>A0A223KNR0_9BACI</name>
<feature type="transmembrane region" description="Helical" evidence="1">
    <location>
        <begin position="147"/>
        <end position="167"/>
    </location>
</feature>
<evidence type="ECO:0000256" key="1">
    <source>
        <dbReference type="SAM" id="Phobius"/>
    </source>
</evidence>